<accession>A0A9Q0KTF8</accession>
<dbReference type="AlphaFoldDB" id="A0A9Q0KTF8"/>
<reference evidence="2" key="1">
    <citation type="journal article" date="2023" name="Plant J.">
        <title>The genome of the king protea, Protea cynaroides.</title>
        <authorList>
            <person name="Chang J."/>
            <person name="Duong T.A."/>
            <person name="Schoeman C."/>
            <person name="Ma X."/>
            <person name="Roodt D."/>
            <person name="Barker N."/>
            <person name="Li Z."/>
            <person name="Van de Peer Y."/>
            <person name="Mizrachi E."/>
        </authorList>
    </citation>
    <scope>NUCLEOTIDE SEQUENCE</scope>
    <source>
        <tissue evidence="2">Young leaves</tissue>
    </source>
</reference>
<dbReference type="PANTHER" id="PTHR45848:SF6">
    <property type="entry name" value="OS02G0251700 PROTEIN"/>
    <property type="match status" value="1"/>
</dbReference>
<comment type="similarity">
    <text evidence="1">Belongs to the protein-tyrosine phosphatase family. Non-receptor class dual specificity subfamily.</text>
</comment>
<evidence type="ECO:0000256" key="1">
    <source>
        <dbReference type="ARBA" id="ARBA00008601"/>
    </source>
</evidence>
<dbReference type="Proteomes" id="UP001141806">
    <property type="component" value="Unassembled WGS sequence"/>
</dbReference>
<dbReference type="EMBL" id="JAMYWD010000003">
    <property type="protein sequence ID" value="KAJ4975969.1"/>
    <property type="molecule type" value="Genomic_DNA"/>
</dbReference>
<name>A0A9Q0KTF8_9MAGN</name>
<comment type="caution">
    <text evidence="2">The sequence shown here is derived from an EMBL/GenBank/DDBJ whole genome shotgun (WGS) entry which is preliminary data.</text>
</comment>
<keyword evidence="3" id="KW-1185">Reference proteome</keyword>
<gene>
    <name evidence="2" type="ORF">NE237_001075</name>
</gene>
<evidence type="ECO:0000313" key="3">
    <source>
        <dbReference type="Proteomes" id="UP001141806"/>
    </source>
</evidence>
<proteinExistence type="inferred from homology"/>
<dbReference type="GO" id="GO:0008138">
    <property type="term" value="F:protein tyrosine/serine/threonine phosphatase activity"/>
    <property type="evidence" value="ECO:0007669"/>
    <property type="project" value="TreeGrafter"/>
</dbReference>
<organism evidence="2 3">
    <name type="scientific">Protea cynaroides</name>
    <dbReference type="NCBI Taxonomy" id="273540"/>
    <lineage>
        <taxon>Eukaryota</taxon>
        <taxon>Viridiplantae</taxon>
        <taxon>Streptophyta</taxon>
        <taxon>Embryophyta</taxon>
        <taxon>Tracheophyta</taxon>
        <taxon>Spermatophyta</taxon>
        <taxon>Magnoliopsida</taxon>
        <taxon>Proteales</taxon>
        <taxon>Proteaceae</taxon>
        <taxon>Protea</taxon>
    </lineage>
</organism>
<dbReference type="PANTHER" id="PTHR45848">
    <property type="entry name" value="DUAL SPECIFICITY PROTEIN PHOSPHATASE 12 FAMILY MEMBER"/>
    <property type="match status" value="1"/>
</dbReference>
<protein>
    <recommendedName>
        <fullName evidence="4">Dual specificity protein phosphatase 12</fullName>
    </recommendedName>
</protein>
<evidence type="ECO:0008006" key="4">
    <source>
        <dbReference type="Google" id="ProtNLM"/>
    </source>
</evidence>
<evidence type="ECO:0000313" key="2">
    <source>
        <dbReference type="EMBL" id="KAJ4975969.1"/>
    </source>
</evidence>
<sequence length="285" mass="31483">MEREAMASKADRGPSRSLSLVVSPALCPEDDLADAFVLYWNGTKNGVFSVKSAYHILSNAKESELFSLPSSSTNTGSGGNSYRSKESSKIHTMEAANKSDLVTDPALQVIYRCKKCRRIVAAQENVVLHERGEGEKCFKWKKRSGDPGERDREPPECSSIFVEPMKWMQAVEEGTVEDKLQCSGCKARLGSFNWSGMQCSCGAWVTPAFQLHKSRMDECPPALAGGQLALAFASRLCCPGSLCASSQEHEVRRSEISAALVESQRRHLFSFQVLNHKRCKQANHE</sequence>
<dbReference type="OrthoDB" id="2017893at2759"/>